<dbReference type="RefSeq" id="WP_208153038.1">
    <property type="nucleotide sequence ID" value="NZ_JAGEVF010000003.1"/>
</dbReference>
<keyword evidence="1" id="KW-0812">Transmembrane</keyword>
<gene>
    <name evidence="2" type="ORF">J4050_05365</name>
</gene>
<evidence type="ECO:0000313" key="3">
    <source>
        <dbReference type="Proteomes" id="UP000676776"/>
    </source>
</evidence>
<evidence type="ECO:0000313" key="2">
    <source>
        <dbReference type="EMBL" id="MBO3116165.1"/>
    </source>
</evidence>
<feature type="transmembrane region" description="Helical" evidence="1">
    <location>
        <begin position="49"/>
        <end position="75"/>
    </location>
</feature>
<reference evidence="2 3" key="1">
    <citation type="submission" date="2021-03" db="EMBL/GenBank/DDBJ databases">
        <title>Winogradskyella sp. nov., isolated from costal sediment.</title>
        <authorList>
            <person name="Gao C."/>
        </authorList>
    </citation>
    <scope>NUCLEOTIDE SEQUENCE [LARGE SCALE GENOMIC DNA]</scope>
    <source>
        <strain evidence="2 3">DF17</strain>
    </source>
</reference>
<keyword evidence="3" id="KW-1185">Reference proteome</keyword>
<protein>
    <submittedName>
        <fullName evidence="2">DUF3810 domain-containing protein</fullName>
    </submittedName>
</protein>
<keyword evidence="1" id="KW-0472">Membrane</keyword>
<keyword evidence="1" id="KW-1133">Transmembrane helix</keyword>
<dbReference type="Proteomes" id="UP000676776">
    <property type="component" value="Unassembled WGS sequence"/>
</dbReference>
<dbReference type="EMBL" id="JAGEVF010000003">
    <property type="protein sequence ID" value="MBO3116165.1"/>
    <property type="molecule type" value="Genomic_DNA"/>
</dbReference>
<name>A0ABS3T094_9FLAO</name>
<accession>A0ABS3T094</accession>
<dbReference type="Pfam" id="PF12725">
    <property type="entry name" value="DUF3810"/>
    <property type="match status" value="1"/>
</dbReference>
<evidence type="ECO:0000256" key="1">
    <source>
        <dbReference type="SAM" id="Phobius"/>
    </source>
</evidence>
<sequence length="355" mass="41626">MLKNKKFILTLFLGIQFVIIYFLKQSPDFVENTYSKGLYPLISKLMRYAFGWIPFSVGDIFYTIATIYIFRWLIVNRKRIGNDTIKWLLDISASLSIIYFSFHMLWAYNYYRPPLYKSLNMSSDYSTEELFAFTSQLIEKSNQLHNQLSESDSAKVILPYTKSEIFNMAKNGYDMLEVDYSDWHYSPPSLKKSIYSLPLTYMGFSGYLNPFTNEAQVDGLIPTYKFPTTTCHEIAHQLGYAAENEANFIGCLAAINNEDTYFKYSGYTFALRYCIYELHRRNPDLYYELLPLINKGILANYMEVQDFWKSYENPLEPIFKTTFDNFLKVNNQADGMKSYSYVVALLVNYFKTNLL</sequence>
<feature type="transmembrane region" description="Helical" evidence="1">
    <location>
        <begin position="7"/>
        <end position="23"/>
    </location>
</feature>
<feature type="transmembrane region" description="Helical" evidence="1">
    <location>
        <begin position="87"/>
        <end position="108"/>
    </location>
</feature>
<dbReference type="InterPro" id="IPR024294">
    <property type="entry name" value="DUF3810"/>
</dbReference>
<organism evidence="2 3">
    <name type="scientific">Winogradskyella pelagia</name>
    <dbReference type="NCBI Taxonomy" id="2819984"/>
    <lineage>
        <taxon>Bacteria</taxon>
        <taxon>Pseudomonadati</taxon>
        <taxon>Bacteroidota</taxon>
        <taxon>Flavobacteriia</taxon>
        <taxon>Flavobacteriales</taxon>
        <taxon>Flavobacteriaceae</taxon>
        <taxon>Winogradskyella</taxon>
    </lineage>
</organism>
<comment type="caution">
    <text evidence="2">The sequence shown here is derived from an EMBL/GenBank/DDBJ whole genome shotgun (WGS) entry which is preliminary data.</text>
</comment>
<proteinExistence type="predicted"/>